<evidence type="ECO:0000256" key="4">
    <source>
        <dbReference type="ARBA" id="ARBA00023136"/>
    </source>
</evidence>
<evidence type="ECO:0000313" key="6">
    <source>
        <dbReference type="EMBL" id="KAL1878073.1"/>
    </source>
</evidence>
<evidence type="ECO:0000313" key="7">
    <source>
        <dbReference type="Proteomes" id="UP001586593"/>
    </source>
</evidence>
<name>A0ABR3XQ79_9PEZI</name>
<keyword evidence="5" id="KW-1133">Transmembrane helix</keyword>
<keyword evidence="7" id="KW-1185">Reference proteome</keyword>
<gene>
    <name evidence="6" type="ORF">VTK73DRAFT_8124</name>
</gene>
<comment type="caution">
    <text evidence="6">The sequence shown here is derived from an EMBL/GenBank/DDBJ whole genome shotgun (WGS) entry which is preliminary data.</text>
</comment>
<reference evidence="6 7" key="1">
    <citation type="journal article" date="2024" name="Commun. Biol.">
        <title>Comparative genomic analysis of thermophilic fungi reveals convergent evolutionary adaptations and gene losses.</title>
        <authorList>
            <person name="Steindorff A.S."/>
            <person name="Aguilar-Pontes M.V."/>
            <person name="Robinson A.J."/>
            <person name="Andreopoulos B."/>
            <person name="LaButti K."/>
            <person name="Kuo A."/>
            <person name="Mondo S."/>
            <person name="Riley R."/>
            <person name="Otillar R."/>
            <person name="Haridas S."/>
            <person name="Lipzen A."/>
            <person name="Grimwood J."/>
            <person name="Schmutz J."/>
            <person name="Clum A."/>
            <person name="Reid I.D."/>
            <person name="Moisan M.C."/>
            <person name="Butler G."/>
            <person name="Nguyen T.T.M."/>
            <person name="Dewar K."/>
            <person name="Conant G."/>
            <person name="Drula E."/>
            <person name="Henrissat B."/>
            <person name="Hansel C."/>
            <person name="Singer S."/>
            <person name="Hutchinson M.I."/>
            <person name="de Vries R.P."/>
            <person name="Natvig D.O."/>
            <person name="Powell A.J."/>
            <person name="Tsang A."/>
            <person name="Grigoriev I.V."/>
        </authorList>
    </citation>
    <scope>NUCLEOTIDE SEQUENCE [LARGE SCALE GENOMIC DNA]</scope>
    <source>
        <strain evidence="6 7">ATCC 24622</strain>
    </source>
</reference>
<keyword evidence="2" id="KW-0999">Mitochondrion inner membrane</keyword>
<sequence>MGIINAPNRVPEHQRFYQAAYRSHQRIWRINPRSKFLTTPVMIGIWGTTAFTLYGLGRKVLGYNSFFGE</sequence>
<accession>A0ABR3XQ79</accession>
<dbReference type="EMBL" id="JAZHXJ010000057">
    <property type="protein sequence ID" value="KAL1878073.1"/>
    <property type="molecule type" value="Genomic_DNA"/>
</dbReference>
<evidence type="ECO:0000256" key="3">
    <source>
        <dbReference type="ARBA" id="ARBA00023128"/>
    </source>
</evidence>
<proteinExistence type="predicted"/>
<evidence type="ECO:0000256" key="2">
    <source>
        <dbReference type="ARBA" id="ARBA00022792"/>
    </source>
</evidence>
<feature type="transmembrane region" description="Helical" evidence="5">
    <location>
        <begin position="36"/>
        <end position="56"/>
    </location>
</feature>
<dbReference type="InterPro" id="IPR039297">
    <property type="entry name" value="COX7a"/>
</dbReference>
<comment type="subcellular location">
    <subcellularLocation>
        <location evidence="1">Mitochondrion inner membrane</location>
    </subcellularLocation>
</comment>
<dbReference type="Pfam" id="PF02238">
    <property type="entry name" value="COX7a"/>
    <property type="match status" value="1"/>
</dbReference>
<keyword evidence="4 5" id="KW-0472">Membrane</keyword>
<organism evidence="6 7">
    <name type="scientific">Phialemonium thermophilum</name>
    <dbReference type="NCBI Taxonomy" id="223376"/>
    <lineage>
        <taxon>Eukaryota</taxon>
        <taxon>Fungi</taxon>
        <taxon>Dikarya</taxon>
        <taxon>Ascomycota</taxon>
        <taxon>Pezizomycotina</taxon>
        <taxon>Sordariomycetes</taxon>
        <taxon>Sordariomycetidae</taxon>
        <taxon>Cephalothecales</taxon>
        <taxon>Cephalothecaceae</taxon>
        <taxon>Phialemonium</taxon>
    </lineage>
</organism>
<keyword evidence="5" id="KW-0812">Transmembrane</keyword>
<protein>
    <submittedName>
        <fullName evidence="6">Uncharacterized protein</fullName>
    </submittedName>
</protein>
<keyword evidence="3" id="KW-0496">Mitochondrion</keyword>
<evidence type="ECO:0000256" key="5">
    <source>
        <dbReference type="SAM" id="Phobius"/>
    </source>
</evidence>
<evidence type="ECO:0000256" key="1">
    <source>
        <dbReference type="ARBA" id="ARBA00004273"/>
    </source>
</evidence>
<dbReference type="Proteomes" id="UP001586593">
    <property type="component" value="Unassembled WGS sequence"/>
</dbReference>